<organism evidence="2 3">
    <name type="scientific">Grifola frondosa</name>
    <name type="common">Maitake</name>
    <name type="synonym">Polyporus frondosus</name>
    <dbReference type="NCBI Taxonomy" id="5627"/>
    <lineage>
        <taxon>Eukaryota</taxon>
        <taxon>Fungi</taxon>
        <taxon>Dikarya</taxon>
        <taxon>Basidiomycota</taxon>
        <taxon>Agaricomycotina</taxon>
        <taxon>Agaricomycetes</taxon>
        <taxon>Polyporales</taxon>
        <taxon>Grifolaceae</taxon>
        <taxon>Grifola</taxon>
    </lineage>
</organism>
<evidence type="ECO:0000256" key="1">
    <source>
        <dbReference type="SAM" id="MobiDB-lite"/>
    </source>
</evidence>
<evidence type="ECO:0000313" key="2">
    <source>
        <dbReference type="EMBL" id="OBZ72083.1"/>
    </source>
</evidence>
<feature type="compositionally biased region" description="Basic and acidic residues" evidence="1">
    <location>
        <begin position="143"/>
        <end position="155"/>
    </location>
</feature>
<sequence>MSTYVYFMKCPRDGLELKIWYGMMGPPGDENDQREDLGRRVAATLRLIAFAAFPGTGWFISADFVMGKLYANSLMAALNVRRSHQHDTQGTQAETAIFSSVPDVSTHSQGSVVPASFTPPPRRPIQRAPSALDIIFVDEKGRDLREEREKREKARGSSSLDMI</sequence>
<reference evidence="2 3" key="1">
    <citation type="submission" date="2016-03" db="EMBL/GenBank/DDBJ databases">
        <title>Whole genome sequencing of Grifola frondosa 9006-11.</title>
        <authorList>
            <person name="Min B."/>
            <person name="Park H."/>
            <person name="Kim J.-G."/>
            <person name="Cho H."/>
            <person name="Oh Y.-L."/>
            <person name="Kong W.-S."/>
            <person name="Choi I.-G."/>
        </authorList>
    </citation>
    <scope>NUCLEOTIDE SEQUENCE [LARGE SCALE GENOMIC DNA]</scope>
    <source>
        <strain evidence="2 3">9006-11</strain>
    </source>
</reference>
<evidence type="ECO:0000313" key="3">
    <source>
        <dbReference type="Proteomes" id="UP000092993"/>
    </source>
</evidence>
<proteinExistence type="predicted"/>
<comment type="caution">
    <text evidence="2">The sequence shown here is derived from an EMBL/GenBank/DDBJ whole genome shotgun (WGS) entry which is preliminary data.</text>
</comment>
<dbReference type="Proteomes" id="UP000092993">
    <property type="component" value="Unassembled WGS sequence"/>
</dbReference>
<dbReference type="STRING" id="5627.A0A1C7M528"/>
<dbReference type="EMBL" id="LUGG01000009">
    <property type="protein sequence ID" value="OBZ72083.1"/>
    <property type="molecule type" value="Genomic_DNA"/>
</dbReference>
<name>A0A1C7M528_GRIFR</name>
<keyword evidence="3" id="KW-1185">Reference proteome</keyword>
<feature type="region of interest" description="Disordered" evidence="1">
    <location>
        <begin position="109"/>
        <end position="129"/>
    </location>
</feature>
<protein>
    <submittedName>
        <fullName evidence="2">Uncharacterized protein</fullName>
    </submittedName>
</protein>
<dbReference type="OrthoDB" id="3012488at2759"/>
<dbReference type="AlphaFoldDB" id="A0A1C7M528"/>
<gene>
    <name evidence="2" type="ORF">A0H81_07591</name>
</gene>
<accession>A0A1C7M528</accession>
<feature type="region of interest" description="Disordered" evidence="1">
    <location>
        <begin position="143"/>
        <end position="163"/>
    </location>
</feature>